<comment type="caution">
    <text evidence="6">The sequence shown here is derived from an EMBL/GenBank/DDBJ whole genome shotgun (WGS) entry which is preliminary data.</text>
</comment>
<evidence type="ECO:0000313" key="7">
    <source>
        <dbReference type="Proteomes" id="UP000037035"/>
    </source>
</evidence>
<sequence length="373" mass="42333">MTIMNVSLKESDALMWHRRLGHVSLKHILKMCSSGELPGLPSKLTNKDFICEDCLVRKSKRHRGAGVSDRGELESMDVILSDLLGPFVEGFSGVQYIVVFRDLATTYSEGFLLKSKRDVCLTFKRYIERMERLTGKKLKTFRTDGGGEFTSTAFLDWMKDKGISHQYSMPYEPEQNGAAERLHRTVGEMARTALVASGLPVKFWGFAYLWGYFTHKRLINTLTGHKTPLELMFNKKPIYNRLRSFGEVTFVHKPELYRQGKTDTRAWRCNVVGYVQGGKGWIFYVPKTNTFFESSIATFPYSNQPIINPPAPVQPRISTRLLDKLLNTENLSPTIFNTALLLNSGGGSMRWPKVVGCGGHRVKQYLGYVCLAF</sequence>
<dbReference type="Proteomes" id="UP000037035">
    <property type="component" value="Unassembled WGS sequence"/>
</dbReference>
<dbReference type="PROSITE" id="PS50994">
    <property type="entry name" value="INTEGRASE"/>
    <property type="match status" value="1"/>
</dbReference>
<dbReference type="GO" id="GO:0003964">
    <property type="term" value="F:RNA-directed DNA polymerase activity"/>
    <property type="evidence" value="ECO:0007669"/>
    <property type="project" value="UniProtKB-EC"/>
</dbReference>
<dbReference type="EMBL" id="LAVV01007807">
    <property type="protein sequence ID" value="KNZ54713.1"/>
    <property type="molecule type" value="Genomic_DNA"/>
</dbReference>
<dbReference type="Pfam" id="PF25597">
    <property type="entry name" value="SH3_retrovirus"/>
    <property type="match status" value="1"/>
</dbReference>
<dbReference type="VEuPathDB" id="FungiDB:VP01_2875g3"/>
<accession>A0A0L6V1R1</accession>
<dbReference type="Gene3D" id="3.30.420.10">
    <property type="entry name" value="Ribonuclease H-like superfamily/Ribonuclease H"/>
    <property type="match status" value="1"/>
</dbReference>
<dbReference type="GO" id="GO:0003723">
    <property type="term" value="F:RNA binding"/>
    <property type="evidence" value="ECO:0007669"/>
    <property type="project" value="UniProtKB-KW"/>
</dbReference>
<keyword evidence="2" id="KW-0694">RNA-binding</keyword>
<dbReference type="AlphaFoldDB" id="A0A0L6V1R1"/>
<comment type="catalytic activity">
    <reaction evidence="4">
        <text>DNA(n) + a 2'-deoxyribonucleoside 5'-triphosphate = DNA(n+1) + diphosphate</text>
        <dbReference type="Rhea" id="RHEA:22508"/>
        <dbReference type="Rhea" id="RHEA-COMP:17339"/>
        <dbReference type="Rhea" id="RHEA-COMP:17340"/>
        <dbReference type="ChEBI" id="CHEBI:33019"/>
        <dbReference type="ChEBI" id="CHEBI:61560"/>
        <dbReference type="ChEBI" id="CHEBI:173112"/>
        <dbReference type="EC" id="2.7.7.7"/>
    </reaction>
</comment>
<dbReference type="GO" id="GO:0003887">
    <property type="term" value="F:DNA-directed DNA polymerase activity"/>
    <property type="evidence" value="ECO:0007669"/>
    <property type="project" value="UniProtKB-EC"/>
</dbReference>
<dbReference type="GO" id="GO:0005634">
    <property type="term" value="C:nucleus"/>
    <property type="evidence" value="ECO:0007669"/>
    <property type="project" value="UniProtKB-ARBA"/>
</dbReference>
<protein>
    <recommendedName>
        <fullName evidence="5">Integrase catalytic domain-containing protein</fullName>
    </recommendedName>
</protein>
<evidence type="ECO:0000256" key="2">
    <source>
        <dbReference type="ARBA" id="ARBA00022884"/>
    </source>
</evidence>
<evidence type="ECO:0000256" key="1">
    <source>
        <dbReference type="ARBA" id="ARBA00022578"/>
    </source>
</evidence>
<dbReference type="Pfam" id="PF13976">
    <property type="entry name" value="gag_pre-integrs"/>
    <property type="match status" value="1"/>
</dbReference>
<comment type="catalytic activity">
    <reaction evidence="3">
        <text>DNA(n) + a 2'-deoxyribonucleoside 5'-triphosphate = DNA(n+1) + diphosphate</text>
        <dbReference type="Rhea" id="RHEA:22508"/>
        <dbReference type="Rhea" id="RHEA-COMP:17339"/>
        <dbReference type="Rhea" id="RHEA-COMP:17340"/>
        <dbReference type="ChEBI" id="CHEBI:33019"/>
        <dbReference type="ChEBI" id="CHEBI:61560"/>
        <dbReference type="ChEBI" id="CHEBI:173112"/>
        <dbReference type="EC" id="2.7.7.49"/>
    </reaction>
</comment>
<gene>
    <name evidence="6" type="ORF">VP01_2875g3</name>
</gene>
<evidence type="ECO:0000259" key="5">
    <source>
        <dbReference type="PROSITE" id="PS50994"/>
    </source>
</evidence>
<evidence type="ECO:0000256" key="3">
    <source>
        <dbReference type="ARBA" id="ARBA00048173"/>
    </source>
</evidence>
<dbReference type="OrthoDB" id="3243429at2759"/>
<dbReference type="InterPro" id="IPR039537">
    <property type="entry name" value="Retrotran_Ty1/copia-like"/>
</dbReference>
<keyword evidence="7" id="KW-1185">Reference proteome</keyword>
<dbReference type="InterPro" id="IPR012337">
    <property type="entry name" value="RNaseH-like_sf"/>
</dbReference>
<dbReference type="GO" id="GO:0015074">
    <property type="term" value="P:DNA integration"/>
    <property type="evidence" value="ECO:0007669"/>
    <property type="project" value="InterPro"/>
</dbReference>
<keyword evidence="1" id="KW-0815">Transposition</keyword>
<dbReference type="InterPro" id="IPR057670">
    <property type="entry name" value="SH3_retrovirus"/>
</dbReference>
<evidence type="ECO:0000256" key="4">
    <source>
        <dbReference type="ARBA" id="ARBA00049244"/>
    </source>
</evidence>
<proteinExistence type="predicted"/>
<dbReference type="InterPro" id="IPR001584">
    <property type="entry name" value="Integrase_cat-core"/>
</dbReference>
<dbReference type="PANTHER" id="PTHR42648">
    <property type="entry name" value="TRANSPOSASE, PUTATIVE-RELATED"/>
    <property type="match status" value="1"/>
</dbReference>
<dbReference type="InterPro" id="IPR025724">
    <property type="entry name" value="GAG-pre-integrase_dom"/>
</dbReference>
<feature type="domain" description="Integrase catalytic" evidence="5">
    <location>
        <begin position="70"/>
        <end position="236"/>
    </location>
</feature>
<name>A0A0L6V1R1_9BASI</name>
<dbReference type="GO" id="GO:0032196">
    <property type="term" value="P:transposition"/>
    <property type="evidence" value="ECO:0007669"/>
    <property type="project" value="UniProtKB-KW"/>
</dbReference>
<dbReference type="InterPro" id="IPR036397">
    <property type="entry name" value="RNaseH_sf"/>
</dbReference>
<dbReference type="PANTHER" id="PTHR42648:SF18">
    <property type="entry name" value="RETROTRANSPOSON, UNCLASSIFIED-LIKE PROTEIN"/>
    <property type="match status" value="1"/>
</dbReference>
<evidence type="ECO:0000313" key="6">
    <source>
        <dbReference type="EMBL" id="KNZ54713.1"/>
    </source>
</evidence>
<reference evidence="6 7" key="1">
    <citation type="submission" date="2015-08" db="EMBL/GenBank/DDBJ databases">
        <title>Next Generation Sequencing and Analysis of the Genome of Puccinia sorghi L Schw, the Causal Agent of Maize Common Rust.</title>
        <authorList>
            <person name="Rochi L."/>
            <person name="Burguener G."/>
            <person name="Darino M."/>
            <person name="Turjanski A."/>
            <person name="Kreff E."/>
            <person name="Dieguez M.J."/>
            <person name="Sacco F."/>
        </authorList>
    </citation>
    <scope>NUCLEOTIDE SEQUENCE [LARGE SCALE GENOMIC DNA]</scope>
    <source>
        <strain evidence="6 7">RO10H11247</strain>
    </source>
</reference>
<organism evidence="6 7">
    <name type="scientific">Puccinia sorghi</name>
    <dbReference type="NCBI Taxonomy" id="27349"/>
    <lineage>
        <taxon>Eukaryota</taxon>
        <taxon>Fungi</taxon>
        <taxon>Dikarya</taxon>
        <taxon>Basidiomycota</taxon>
        <taxon>Pucciniomycotina</taxon>
        <taxon>Pucciniomycetes</taxon>
        <taxon>Pucciniales</taxon>
        <taxon>Pucciniaceae</taxon>
        <taxon>Puccinia</taxon>
    </lineage>
</organism>
<dbReference type="STRING" id="27349.A0A0L6V1R1"/>
<dbReference type="SUPFAM" id="SSF53098">
    <property type="entry name" value="Ribonuclease H-like"/>
    <property type="match status" value="1"/>
</dbReference>